<dbReference type="EMBL" id="JAGKQM010000005">
    <property type="protein sequence ID" value="KAH0928023.1"/>
    <property type="molecule type" value="Genomic_DNA"/>
</dbReference>
<feature type="region of interest" description="Disordered" evidence="1">
    <location>
        <begin position="1"/>
        <end position="69"/>
    </location>
</feature>
<dbReference type="Proteomes" id="UP000824890">
    <property type="component" value="Unassembled WGS sequence"/>
</dbReference>
<evidence type="ECO:0000256" key="1">
    <source>
        <dbReference type="SAM" id="MobiDB-lite"/>
    </source>
</evidence>
<comment type="caution">
    <text evidence="2">The sequence shown here is derived from an EMBL/GenBank/DDBJ whole genome shotgun (WGS) entry which is preliminary data.</text>
</comment>
<feature type="compositionally biased region" description="Basic and acidic residues" evidence="1">
    <location>
        <begin position="32"/>
        <end position="42"/>
    </location>
</feature>
<name>A0ABQ8DFT0_BRANA</name>
<feature type="compositionally biased region" description="Polar residues" evidence="1">
    <location>
        <begin position="44"/>
        <end position="56"/>
    </location>
</feature>
<gene>
    <name evidence="2" type="ORF">HID58_020279</name>
</gene>
<evidence type="ECO:0000313" key="3">
    <source>
        <dbReference type="Proteomes" id="UP000824890"/>
    </source>
</evidence>
<feature type="compositionally biased region" description="Polar residues" evidence="1">
    <location>
        <begin position="1"/>
        <end position="15"/>
    </location>
</feature>
<proteinExistence type="predicted"/>
<accession>A0ABQ8DFT0</accession>
<protein>
    <submittedName>
        <fullName evidence="2">Uncharacterized protein</fullName>
    </submittedName>
</protein>
<reference evidence="2 3" key="1">
    <citation type="submission" date="2021-05" db="EMBL/GenBank/DDBJ databases">
        <title>Genome Assembly of Synthetic Allotetraploid Brassica napus Reveals Homoeologous Exchanges between Subgenomes.</title>
        <authorList>
            <person name="Davis J.T."/>
        </authorList>
    </citation>
    <scope>NUCLEOTIDE SEQUENCE [LARGE SCALE GENOMIC DNA]</scope>
    <source>
        <strain evidence="3">cv. Da-Ae</strain>
        <tissue evidence="2">Seedling</tissue>
    </source>
</reference>
<evidence type="ECO:0000313" key="2">
    <source>
        <dbReference type="EMBL" id="KAH0928023.1"/>
    </source>
</evidence>
<sequence>MEATKTWNQGPIETQIQEERMIGTSNGDEDQKENKGISEDPRTAQLSTPIKGNSSDPPRLKQDGAGNRT</sequence>
<keyword evidence="3" id="KW-1185">Reference proteome</keyword>
<organism evidence="2 3">
    <name type="scientific">Brassica napus</name>
    <name type="common">Rape</name>
    <dbReference type="NCBI Taxonomy" id="3708"/>
    <lineage>
        <taxon>Eukaryota</taxon>
        <taxon>Viridiplantae</taxon>
        <taxon>Streptophyta</taxon>
        <taxon>Embryophyta</taxon>
        <taxon>Tracheophyta</taxon>
        <taxon>Spermatophyta</taxon>
        <taxon>Magnoliopsida</taxon>
        <taxon>eudicotyledons</taxon>
        <taxon>Gunneridae</taxon>
        <taxon>Pentapetalae</taxon>
        <taxon>rosids</taxon>
        <taxon>malvids</taxon>
        <taxon>Brassicales</taxon>
        <taxon>Brassicaceae</taxon>
        <taxon>Brassiceae</taxon>
        <taxon>Brassica</taxon>
    </lineage>
</organism>